<organism evidence="1 2">
    <name type="scientific">Aequoribacter fuscus</name>
    <dbReference type="NCBI Taxonomy" id="2518989"/>
    <lineage>
        <taxon>Bacteria</taxon>
        <taxon>Pseudomonadati</taxon>
        <taxon>Pseudomonadota</taxon>
        <taxon>Gammaproteobacteria</taxon>
        <taxon>Cellvibrionales</taxon>
        <taxon>Halieaceae</taxon>
        <taxon>Aequoribacter</taxon>
    </lineage>
</organism>
<dbReference type="AlphaFoldDB" id="F3KYM7"/>
<name>F3KYM7_9GAMM</name>
<dbReference type="EMBL" id="AEIG01000005">
    <property type="protein sequence ID" value="EGG30791.1"/>
    <property type="molecule type" value="Genomic_DNA"/>
</dbReference>
<dbReference type="RefSeq" id="WP_009574494.1">
    <property type="nucleotide sequence ID" value="NZ_AEIG01000005.1"/>
</dbReference>
<evidence type="ECO:0000313" key="2">
    <source>
        <dbReference type="Proteomes" id="UP000005615"/>
    </source>
</evidence>
<keyword evidence="2" id="KW-1185">Reference proteome</keyword>
<dbReference type="Proteomes" id="UP000005615">
    <property type="component" value="Unassembled WGS sequence"/>
</dbReference>
<dbReference type="OrthoDB" id="5738125at2"/>
<protein>
    <submittedName>
        <fullName evidence="1">Uncharacterized protein</fullName>
    </submittedName>
</protein>
<sequence>MKPWSELSKRAQVAYVFLVVAWSVLLLYQIGIIAVYGEPWIVWVGRLGPLLLFAFGLFERRPRSIIWLCFVSLMYFIAGVERLFATPSDWLAWLAMDAIVSIFVAGMLYVRWQSRDQRTEG</sequence>
<dbReference type="Pfam" id="PF09842">
    <property type="entry name" value="DUF2069"/>
    <property type="match status" value="1"/>
</dbReference>
<dbReference type="STRING" id="2518989.IMCC3088_1980"/>
<dbReference type="InterPro" id="IPR018643">
    <property type="entry name" value="DUF2069_membrane"/>
</dbReference>
<gene>
    <name evidence="1" type="ORF">IMCC3088_1980</name>
</gene>
<proteinExistence type="predicted"/>
<comment type="caution">
    <text evidence="1">The sequence shown here is derived from an EMBL/GenBank/DDBJ whole genome shotgun (WGS) entry which is preliminary data.</text>
</comment>
<reference evidence="1 2" key="1">
    <citation type="journal article" date="2011" name="J. Bacteriol.">
        <title>Genome sequence of strain IMCC3088, a proteorhodopsin-containing marine bacterium belonging to the OM60/NOR5 clade.</title>
        <authorList>
            <person name="Jang Y."/>
            <person name="Oh H.M."/>
            <person name="Kang I."/>
            <person name="Lee K."/>
            <person name="Yang S.J."/>
            <person name="Cho J.C."/>
        </authorList>
    </citation>
    <scope>NUCLEOTIDE SEQUENCE [LARGE SCALE GENOMIC DNA]</scope>
    <source>
        <strain evidence="1 2">IMCC3088</strain>
    </source>
</reference>
<accession>F3KYM7</accession>
<evidence type="ECO:0000313" key="1">
    <source>
        <dbReference type="EMBL" id="EGG30791.1"/>
    </source>
</evidence>